<proteinExistence type="predicted"/>
<evidence type="ECO:0000313" key="6">
    <source>
        <dbReference type="Proteomes" id="UP000262172"/>
    </source>
</evidence>
<keyword evidence="3" id="KW-0804">Transcription</keyword>
<dbReference type="OrthoDB" id="3197423at2"/>
<dbReference type="AlphaFoldDB" id="A0A371NS63"/>
<evidence type="ECO:0000259" key="4">
    <source>
        <dbReference type="PROSITE" id="PS50043"/>
    </source>
</evidence>
<evidence type="ECO:0000313" key="5">
    <source>
        <dbReference type="EMBL" id="REJ05046.1"/>
    </source>
</evidence>
<dbReference type="GO" id="GO:0006355">
    <property type="term" value="P:regulation of DNA-templated transcription"/>
    <property type="evidence" value="ECO:0007669"/>
    <property type="project" value="InterPro"/>
</dbReference>
<gene>
    <name evidence="5" type="ORF">DY023_12100</name>
</gene>
<dbReference type="CDD" id="cd06170">
    <property type="entry name" value="LuxR_C_like"/>
    <property type="match status" value="1"/>
</dbReference>
<dbReference type="Proteomes" id="UP000262172">
    <property type="component" value="Unassembled WGS sequence"/>
</dbReference>
<keyword evidence="1" id="KW-0805">Transcription regulation</keyword>
<dbReference type="Gene3D" id="1.10.10.10">
    <property type="entry name" value="Winged helix-like DNA-binding domain superfamily/Winged helix DNA-binding domain"/>
    <property type="match status" value="1"/>
</dbReference>
<dbReference type="Pfam" id="PF00196">
    <property type="entry name" value="GerE"/>
    <property type="match status" value="1"/>
</dbReference>
<name>A0A371NS63_9MICO</name>
<dbReference type="PANTHER" id="PTHR44688">
    <property type="entry name" value="DNA-BINDING TRANSCRIPTIONAL ACTIVATOR DEVR_DOSR"/>
    <property type="match status" value="1"/>
</dbReference>
<evidence type="ECO:0000256" key="2">
    <source>
        <dbReference type="ARBA" id="ARBA00023125"/>
    </source>
</evidence>
<keyword evidence="6" id="KW-1185">Reference proteome</keyword>
<feature type="domain" description="HTH luxR-type" evidence="4">
    <location>
        <begin position="36"/>
        <end position="101"/>
    </location>
</feature>
<dbReference type="PANTHER" id="PTHR44688:SF16">
    <property type="entry name" value="DNA-BINDING TRANSCRIPTIONAL ACTIVATOR DEVR_DOSR"/>
    <property type="match status" value="1"/>
</dbReference>
<evidence type="ECO:0000256" key="1">
    <source>
        <dbReference type="ARBA" id="ARBA00023015"/>
    </source>
</evidence>
<reference evidence="5 6" key="1">
    <citation type="submission" date="2018-08" db="EMBL/GenBank/DDBJ databases">
        <title>Isolation, diversity and antifungal activity of Actinobacteria from cow dung.</title>
        <authorList>
            <person name="Ling L."/>
        </authorList>
    </citation>
    <scope>NUCLEOTIDE SEQUENCE [LARGE SCALE GENOMIC DNA]</scope>
    <source>
        <strain evidence="5 6">NEAU-LLE</strain>
    </source>
</reference>
<dbReference type="SUPFAM" id="SSF46894">
    <property type="entry name" value="C-terminal effector domain of the bipartite response regulators"/>
    <property type="match status" value="1"/>
</dbReference>
<sequence>MLAIRLAGHAAADIPAAARRGILRLAKHRFDRERRDAASDSILTPREREVAAQIVAGLSDREIAERLGRSRRTVTTHVGRILRKLGLVSRRELTAELAEQHGVETAGP</sequence>
<accession>A0A371NS63</accession>
<protein>
    <submittedName>
        <fullName evidence="5">LuxR family transcriptional regulator</fullName>
    </submittedName>
</protein>
<dbReference type="PRINTS" id="PR00038">
    <property type="entry name" value="HTHLUXR"/>
</dbReference>
<dbReference type="SMART" id="SM00421">
    <property type="entry name" value="HTH_LUXR"/>
    <property type="match status" value="1"/>
</dbReference>
<comment type="caution">
    <text evidence="5">The sequence shown here is derived from an EMBL/GenBank/DDBJ whole genome shotgun (WGS) entry which is preliminary data.</text>
</comment>
<dbReference type="InterPro" id="IPR016032">
    <property type="entry name" value="Sig_transdc_resp-reg_C-effctor"/>
</dbReference>
<dbReference type="PROSITE" id="PS50043">
    <property type="entry name" value="HTH_LUXR_2"/>
    <property type="match status" value="1"/>
</dbReference>
<keyword evidence="2" id="KW-0238">DNA-binding</keyword>
<organism evidence="5 6">
    <name type="scientific">Microbacterium bovistercoris</name>
    <dbReference type="NCBI Taxonomy" id="2293570"/>
    <lineage>
        <taxon>Bacteria</taxon>
        <taxon>Bacillati</taxon>
        <taxon>Actinomycetota</taxon>
        <taxon>Actinomycetes</taxon>
        <taxon>Micrococcales</taxon>
        <taxon>Microbacteriaceae</taxon>
        <taxon>Microbacterium</taxon>
    </lineage>
</organism>
<dbReference type="InterPro" id="IPR000792">
    <property type="entry name" value="Tscrpt_reg_LuxR_C"/>
</dbReference>
<dbReference type="GO" id="GO:0003677">
    <property type="term" value="F:DNA binding"/>
    <property type="evidence" value="ECO:0007669"/>
    <property type="project" value="UniProtKB-KW"/>
</dbReference>
<evidence type="ECO:0000256" key="3">
    <source>
        <dbReference type="ARBA" id="ARBA00023163"/>
    </source>
</evidence>
<dbReference type="EMBL" id="QUAB01000044">
    <property type="protein sequence ID" value="REJ05046.1"/>
    <property type="molecule type" value="Genomic_DNA"/>
</dbReference>
<dbReference type="InterPro" id="IPR036388">
    <property type="entry name" value="WH-like_DNA-bd_sf"/>
</dbReference>